<evidence type="ECO:0000256" key="7">
    <source>
        <dbReference type="ARBA" id="ARBA00023239"/>
    </source>
</evidence>
<name>K0WWZ8_9BACT</name>
<dbReference type="UniPathway" id="UPA00391"/>
<keyword evidence="3 8" id="KW-0479">Metal-binding</keyword>
<dbReference type="Pfam" id="PF04055">
    <property type="entry name" value="Radical_SAM"/>
    <property type="match status" value="1"/>
</dbReference>
<feature type="binding site" evidence="8">
    <location>
        <position position="36"/>
    </location>
    <ligand>
        <name>[4Fe-4S] cluster</name>
        <dbReference type="ChEBI" id="CHEBI:49883"/>
        <note>4Fe-4S-S-AdoMet</note>
    </ligand>
</feature>
<dbReference type="PANTHER" id="PTHR42836:SF1">
    <property type="entry name" value="7-CARBOXY-7-DEAZAGUANINE SYNTHASE"/>
    <property type="match status" value="1"/>
</dbReference>
<dbReference type="Proteomes" id="UP000006044">
    <property type="component" value="Unassembled WGS sequence"/>
</dbReference>
<evidence type="ECO:0000256" key="2">
    <source>
        <dbReference type="ARBA" id="ARBA00022691"/>
    </source>
</evidence>
<keyword evidence="2 8" id="KW-0949">S-adenosyl-L-methionine</keyword>
<comment type="cofactor">
    <cofactor evidence="8">
        <name>S-adenosyl-L-methionine</name>
        <dbReference type="ChEBI" id="CHEBI:59789"/>
    </cofactor>
    <text evidence="8">Binds 1 S-adenosyl-L-methionine per subunit.</text>
</comment>
<dbReference type="GO" id="GO:0000287">
    <property type="term" value="F:magnesium ion binding"/>
    <property type="evidence" value="ECO:0007669"/>
    <property type="project" value="UniProtKB-UniRule"/>
</dbReference>
<feature type="binding site" evidence="8">
    <location>
        <position position="68"/>
    </location>
    <ligand>
        <name>S-adenosyl-L-methionine</name>
        <dbReference type="ChEBI" id="CHEBI:59789"/>
    </ligand>
</feature>
<dbReference type="AlphaFoldDB" id="K0WWZ8"/>
<feature type="binding site" evidence="8">
    <location>
        <position position="33"/>
    </location>
    <ligand>
        <name>[4Fe-4S] cluster</name>
        <dbReference type="ChEBI" id="CHEBI:49883"/>
        <note>4Fe-4S-S-AdoMet</note>
    </ligand>
</feature>
<keyword evidence="8" id="KW-0671">Queuosine biosynthesis</keyword>
<feature type="binding site" evidence="8">
    <location>
        <begin position="35"/>
        <end position="37"/>
    </location>
    <ligand>
        <name>S-adenosyl-L-methionine</name>
        <dbReference type="ChEBI" id="CHEBI:59789"/>
    </ligand>
</feature>
<dbReference type="GO" id="GO:0051539">
    <property type="term" value="F:4 iron, 4 sulfur cluster binding"/>
    <property type="evidence" value="ECO:0007669"/>
    <property type="project" value="UniProtKB-UniRule"/>
</dbReference>
<comment type="function">
    <text evidence="8">Catalyzes the complex heterocyclic radical-mediated conversion of 6-carboxy-5,6,7,8-tetrahydropterin (CPH4) to 7-carboxy-7-deazaguanine (CDG), a step common to the biosynthetic pathways of all 7-deazapurine-containing compounds.</text>
</comment>
<dbReference type="OrthoDB" id="9792276at2"/>
<dbReference type="SUPFAM" id="SSF102114">
    <property type="entry name" value="Radical SAM enzymes"/>
    <property type="match status" value="1"/>
</dbReference>
<dbReference type="CDD" id="cd01335">
    <property type="entry name" value="Radical_SAM"/>
    <property type="match status" value="1"/>
</dbReference>
<proteinExistence type="inferred from homology"/>
<keyword evidence="7 8" id="KW-0456">Lyase</keyword>
<keyword evidence="4 8" id="KW-0460">Magnesium</keyword>
<feature type="binding site" evidence="8">
    <location>
        <position position="38"/>
    </location>
    <ligand>
        <name>Mg(2+)</name>
        <dbReference type="ChEBI" id="CHEBI:18420"/>
    </ligand>
</feature>
<dbReference type="STRING" id="742726.HMPREF9448_01647"/>
<comment type="cofactor">
    <cofactor evidence="8">
        <name>[4Fe-4S] cluster</name>
        <dbReference type="ChEBI" id="CHEBI:49883"/>
    </cofactor>
    <text evidence="8">Binds 1 [4Fe-4S] cluster. The cluster is coordinated with 3 cysteines and an exchangeable S-adenosyl-L-methionine.</text>
</comment>
<comment type="similarity">
    <text evidence="8">Belongs to the radical SAM superfamily. 7-carboxy-7-deazaguanine synthase family.</text>
</comment>
<gene>
    <name evidence="8" type="primary">queE</name>
    <name evidence="10" type="ORF">HMPREF9448_01647</name>
</gene>
<comment type="pathway">
    <text evidence="8">Purine metabolism; 7-cyano-7-deazaguanine biosynthesis.</text>
</comment>
<dbReference type="PIRSF" id="PIRSF000370">
    <property type="entry name" value="QueE"/>
    <property type="match status" value="1"/>
</dbReference>
<evidence type="ECO:0000256" key="6">
    <source>
        <dbReference type="ARBA" id="ARBA00023014"/>
    </source>
</evidence>
<dbReference type="Gene3D" id="3.20.20.70">
    <property type="entry name" value="Aldolase class I"/>
    <property type="match status" value="1"/>
</dbReference>
<evidence type="ECO:0000313" key="11">
    <source>
        <dbReference type="Proteomes" id="UP000006044"/>
    </source>
</evidence>
<evidence type="ECO:0000256" key="4">
    <source>
        <dbReference type="ARBA" id="ARBA00022842"/>
    </source>
</evidence>
<evidence type="ECO:0000313" key="10">
    <source>
        <dbReference type="EMBL" id="EJZ63808.1"/>
    </source>
</evidence>
<dbReference type="InterPro" id="IPR024924">
    <property type="entry name" value="7-CO-7-deazaguanine_synth-like"/>
</dbReference>
<feature type="domain" description="Radical SAM core" evidence="9">
    <location>
        <begin position="16"/>
        <end position="193"/>
    </location>
</feature>
<organism evidence="10 11">
    <name type="scientific">Barnesiella intestinihominis YIT 11860</name>
    <dbReference type="NCBI Taxonomy" id="742726"/>
    <lineage>
        <taxon>Bacteria</taxon>
        <taxon>Pseudomonadati</taxon>
        <taxon>Bacteroidota</taxon>
        <taxon>Bacteroidia</taxon>
        <taxon>Bacteroidales</taxon>
        <taxon>Barnesiellaceae</taxon>
        <taxon>Barnesiella</taxon>
    </lineage>
</organism>
<keyword evidence="11" id="KW-1185">Reference proteome</keyword>
<comment type="catalytic activity">
    <reaction evidence="8">
        <text>6-carboxy-5,6,7,8-tetrahydropterin + H(+) = 7-carboxy-7-carbaguanine + NH4(+)</text>
        <dbReference type="Rhea" id="RHEA:27974"/>
        <dbReference type="ChEBI" id="CHEBI:15378"/>
        <dbReference type="ChEBI" id="CHEBI:28938"/>
        <dbReference type="ChEBI" id="CHEBI:61032"/>
        <dbReference type="ChEBI" id="CHEBI:61036"/>
        <dbReference type="EC" id="4.3.99.3"/>
    </reaction>
</comment>
<dbReference type="eggNOG" id="COG0602">
    <property type="taxonomic scope" value="Bacteria"/>
</dbReference>
<protein>
    <recommendedName>
        <fullName evidence="8">7-carboxy-7-deazaguanine synthase</fullName>
        <shortName evidence="8">CDG synthase</shortName>
        <ecNumber evidence="8">4.3.99.3</ecNumber>
    </recommendedName>
    <alternativeName>
        <fullName evidence="8">Queuosine biosynthesis protein QueE</fullName>
    </alternativeName>
</protein>
<comment type="caution">
    <text evidence="10">The sequence shown here is derived from an EMBL/GenBank/DDBJ whole genome shotgun (WGS) entry which is preliminary data.</text>
</comment>
<evidence type="ECO:0000256" key="3">
    <source>
        <dbReference type="ARBA" id="ARBA00022723"/>
    </source>
</evidence>
<feature type="binding site" evidence="8">
    <location>
        <begin position="10"/>
        <end position="12"/>
    </location>
    <ligand>
        <name>substrate</name>
    </ligand>
</feature>
<evidence type="ECO:0000259" key="9">
    <source>
        <dbReference type="PROSITE" id="PS51918"/>
    </source>
</evidence>
<feature type="binding site" evidence="8">
    <location>
        <position position="66"/>
    </location>
    <ligand>
        <name>substrate</name>
    </ligand>
</feature>
<dbReference type="InterPro" id="IPR007197">
    <property type="entry name" value="rSAM"/>
</dbReference>
<dbReference type="EC" id="4.3.99.3" evidence="8"/>
<dbReference type="SFLD" id="SFLDS00029">
    <property type="entry name" value="Radical_SAM"/>
    <property type="match status" value="1"/>
</dbReference>
<feature type="binding site" evidence="8">
    <location>
        <begin position="113"/>
        <end position="115"/>
    </location>
    <ligand>
        <name>S-adenosyl-L-methionine</name>
        <dbReference type="ChEBI" id="CHEBI:59789"/>
    </ligand>
</feature>
<reference evidence="10 11" key="1">
    <citation type="submission" date="2012-08" db="EMBL/GenBank/DDBJ databases">
        <title>The Genome Sequence of Barnesiella intestinihominis YIT 11860.</title>
        <authorList>
            <consortium name="The Broad Institute Genome Sequencing Platform"/>
            <person name="Earl A."/>
            <person name="Ward D."/>
            <person name="Feldgarden M."/>
            <person name="Gevers D."/>
            <person name="Morotomi M."/>
            <person name="Walker B."/>
            <person name="Young S.K."/>
            <person name="Zeng Q."/>
            <person name="Gargeya S."/>
            <person name="Fitzgerald M."/>
            <person name="Haas B."/>
            <person name="Abouelleil A."/>
            <person name="Alvarado L."/>
            <person name="Arachchi H.M."/>
            <person name="Berlin A.M."/>
            <person name="Chapman S.B."/>
            <person name="Goldberg J."/>
            <person name="Griggs A."/>
            <person name="Gujja S."/>
            <person name="Hansen M."/>
            <person name="Howarth C."/>
            <person name="Imamovic A."/>
            <person name="Larimer J."/>
            <person name="McCowen C."/>
            <person name="Montmayeur A."/>
            <person name="Murphy C."/>
            <person name="Neiman D."/>
            <person name="Pearson M."/>
            <person name="Priest M."/>
            <person name="Roberts A."/>
            <person name="Saif S."/>
            <person name="Shea T."/>
            <person name="Sisk P."/>
            <person name="Sykes S."/>
            <person name="Wortman J."/>
            <person name="Nusbaum C."/>
            <person name="Birren B."/>
        </authorList>
    </citation>
    <scope>NUCLEOTIDE SEQUENCE [LARGE SCALE GENOMIC DNA]</scope>
    <source>
        <strain evidence="10 11">YIT 11860</strain>
    </source>
</reference>
<comment type="subunit">
    <text evidence="8">Homodimer.</text>
</comment>
<dbReference type="PROSITE" id="PS51918">
    <property type="entry name" value="RADICAL_SAM"/>
    <property type="match status" value="1"/>
</dbReference>
<dbReference type="PANTHER" id="PTHR42836">
    <property type="entry name" value="7-CARBOXY-7-DEAZAGUANINE SYNTHASE"/>
    <property type="match status" value="1"/>
</dbReference>
<dbReference type="RefSeq" id="WP_008862106.1">
    <property type="nucleotide sequence ID" value="NZ_JH815204.1"/>
</dbReference>
<dbReference type="EMBL" id="ADLE01000011">
    <property type="protein sequence ID" value="EJZ63808.1"/>
    <property type="molecule type" value="Genomic_DNA"/>
</dbReference>
<comment type="cofactor">
    <cofactor evidence="8">
        <name>Mg(2+)</name>
        <dbReference type="ChEBI" id="CHEBI:18420"/>
    </cofactor>
</comment>
<evidence type="ECO:0000256" key="1">
    <source>
        <dbReference type="ARBA" id="ARBA00022485"/>
    </source>
</evidence>
<dbReference type="GO" id="GO:1904047">
    <property type="term" value="F:S-adenosyl-L-methionine binding"/>
    <property type="evidence" value="ECO:0007669"/>
    <property type="project" value="UniProtKB-UniRule"/>
</dbReference>
<keyword evidence="6 8" id="KW-0411">Iron-sulfur</keyword>
<comment type="caution">
    <text evidence="8">Lacks conserved residue(s) required for the propagation of feature annotation.</text>
</comment>
<keyword evidence="1 8" id="KW-0004">4Fe-4S</keyword>
<accession>K0WWZ8</accession>
<dbReference type="GO" id="GO:0016840">
    <property type="term" value="F:carbon-nitrogen lyase activity"/>
    <property type="evidence" value="ECO:0007669"/>
    <property type="project" value="UniProtKB-UniRule"/>
</dbReference>
<feature type="binding site" evidence="8">
    <location>
        <begin position="153"/>
        <end position="156"/>
    </location>
    <ligand>
        <name>S-adenosyl-L-methionine</name>
        <dbReference type="ChEBI" id="CHEBI:59789"/>
    </ligand>
</feature>
<sequence>MKVNEIFYSLQGEGVFTGTAAIFVRLAGCNLHCDFCDTKHEDYTIFTEEEIVKAISDYPAKHVVITGGEPTLQLTHSLVDRLHEVGKFVQIETNGSIALDTDLERSINWITCSPKTIPVKIQRMNEIKVVYQGQDMEPYEKIATAYECFCSLQPCDVNDEIKNENNLTAAIGYIKSHPRWRLSLQTHKIINIR</sequence>
<dbReference type="InterPro" id="IPR013785">
    <property type="entry name" value="Aldolase_TIM"/>
</dbReference>
<feature type="binding site" evidence="8">
    <location>
        <position position="25"/>
    </location>
    <ligand>
        <name>substrate</name>
    </ligand>
</feature>
<dbReference type="PATRIC" id="fig|742726.3.peg.1725"/>
<evidence type="ECO:0000256" key="5">
    <source>
        <dbReference type="ARBA" id="ARBA00023004"/>
    </source>
</evidence>
<dbReference type="GO" id="GO:0008616">
    <property type="term" value="P:tRNA queuosine(34) biosynthetic process"/>
    <property type="evidence" value="ECO:0007669"/>
    <property type="project" value="UniProtKB-UniRule"/>
</dbReference>
<feature type="binding site" evidence="8">
    <location>
        <position position="29"/>
    </location>
    <ligand>
        <name>[4Fe-4S] cluster</name>
        <dbReference type="ChEBI" id="CHEBI:49883"/>
        <note>4Fe-4S-S-AdoMet</note>
    </ligand>
</feature>
<dbReference type="HAMAP" id="MF_00917">
    <property type="entry name" value="QueE"/>
    <property type="match status" value="1"/>
</dbReference>
<dbReference type="InterPro" id="IPR058240">
    <property type="entry name" value="rSAM_sf"/>
</dbReference>
<keyword evidence="5 8" id="KW-0408">Iron</keyword>
<dbReference type="HOGENOM" id="CLU_066739_0_1_10"/>
<evidence type="ECO:0000256" key="8">
    <source>
        <dbReference type="HAMAP-Rule" id="MF_00917"/>
    </source>
</evidence>
<dbReference type="GeneID" id="77848896"/>